<sequence length="762" mass="82912">MLGSVPATASLPPSSQPTTSSNGSTPTSPNRPSRLRGLSYLRNYTTAHLHNTTSRSQQNLTRSTSTPSNTNPSENAPPLPEQSDSEANESAGQRGTDGWLPTVQGRSGLSRDTAHPTSSTEVASPERSMMARTRTASASAGPTPAPVFTDALSQSVPARPGMMDAASGTSNNPADSSATVTTLSSSTATVLPKGTMPMIRFSPYVDARSSRPALQFAAQSRTLKSQNSIVKVGRYSERDIPTAADATSVTPVGFKSKVVSRRHCEFWCTDGQWWVKDVKSSSGTFLNHNRLSPACTESRPYRVNDGDIIQLGIDFKGGEEVIFRCVKIRINCNRGWQTRLNDYNKTAHKKLLASTKPRDASSRASDLSVSEECTICLCAIAPCQALFVAPCTHVWHFKCIGSLLFGPNYPHFTCPNCRAVADLQADPDPPEDDLPITPTEWRDLLALPEHAEEDEEGGEAGGDEDGEGGQGGEGGEGGEESEEAANQDRVEDDAVEDHDNGDEDNRSALEDEHPTEGDPEADHVNHTNGSSNGAVQRTLDREQRTDGAPQSHLELMRRETRTATGDLQLPMYTTTPNHDPYHSPNPNNRFETYRRPVRSFPRPHSEYDELTPMSVPPTFSYQDNDNFTYVDSNGDRANTTPPNEPSTPPTPPIRDLMTQTTPIPAEEWPFRTVLPGDPPRGPSRTLMLSSYPGWVPYEGYRGVDAGVRTQAQRDATPNDFWDPYDPGTPRTRMPLAMAVTIGSEQTIDIGEWRPGGNPPGDP</sequence>
<dbReference type="Proteomes" id="UP001337655">
    <property type="component" value="Unassembled WGS sequence"/>
</dbReference>
<dbReference type="PANTHER" id="PTHR15067">
    <property type="entry name" value="E3 UBIQUITIN-PROTEIN LIGASE RNF8"/>
    <property type="match status" value="1"/>
</dbReference>
<feature type="region of interest" description="Disordered" evidence="7">
    <location>
        <begin position="743"/>
        <end position="762"/>
    </location>
</feature>
<feature type="compositionally biased region" description="Low complexity" evidence="7">
    <location>
        <begin position="1"/>
        <end position="32"/>
    </location>
</feature>
<keyword evidence="2" id="KW-0479">Metal-binding</keyword>
<dbReference type="Gene3D" id="2.60.200.20">
    <property type="match status" value="1"/>
</dbReference>
<dbReference type="InterPro" id="IPR000253">
    <property type="entry name" value="FHA_dom"/>
</dbReference>
<dbReference type="GO" id="GO:0061630">
    <property type="term" value="F:ubiquitin protein ligase activity"/>
    <property type="evidence" value="ECO:0007669"/>
    <property type="project" value="TreeGrafter"/>
</dbReference>
<keyword evidence="3 6" id="KW-0863">Zinc-finger</keyword>
<feature type="region of interest" description="Disordered" evidence="7">
    <location>
        <begin position="625"/>
        <end position="654"/>
    </location>
</feature>
<evidence type="ECO:0000256" key="6">
    <source>
        <dbReference type="PROSITE-ProRule" id="PRU00175"/>
    </source>
</evidence>
<accession>A0AAV9P7R1</accession>
<evidence type="ECO:0000313" key="10">
    <source>
        <dbReference type="EMBL" id="KAK5167634.1"/>
    </source>
</evidence>
<evidence type="ECO:0000256" key="2">
    <source>
        <dbReference type="ARBA" id="ARBA00022723"/>
    </source>
</evidence>
<dbReference type="InterPro" id="IPR008984">
    <property type="entry name" value="SMAD_FHA_dom_sf"/>
</dbReference>
<dbReference type="PROSITE" id="PS50089">
    <property type="entry name" value="ZF_RING_2"/>
    <property type="match status" value="1"/>
</dbReference>
<dbReference type="InterPro" id="IPR001841">
    <property type="entry name" value="Znf_RING"/>
</dbReference>
<feature type="compositionally biased region" description="Polar residues" evidence="7">
    <location>
        <begin position="42"/>
        <end position="58"/>
    </location>
</feature>
<dbReference type="GO" id="GO:0016567">
    <property type="term" value="P:protein ubiquitination"/>
    <property type="evidence" value="ECO:0007669"/>
    <property type="project" value="TreeGrafter"/>
</dbReference>
<dbReference type="EMBL" id="JAVRRT010000011">
    <property type="protein sequence ID" value="KAK5167634.1"/>
    <property type="molecule type" value="Genomic_DNA"/>
</dbReference>
<name>A0AAV9P7R1_9PEZI</name>
<dbReference type="PROSITE" id="PS50006">
    <property type="entry name" value="FHA_DOMAIN"/>
    <property type="match status" value="1"/>
</dbReference>
<feature type="compositionally biased region" description="Polar residues" evidence="7">
    <location>
        <begin position="526"/>
        <end position="535"/>
    </location>
</feature>
<feature type="region of interest" description="Disordered" evidence="7">
    <location>
        <begin position="1"/>
        <end position="178"/>
    </location>
</feature>
<feature type="compositionally biased region" description="Low complexity" evidence="7">
    <location>
        <begin position="59"/>
        <end position="74"/>
    </location>
</feature>
<feature type="domain" description="RING-type" evidence="9">
    <location>
        <begin position="373"/>
        <end position="418"/>
    </location>
</feature>
<protein>
    <submittedName>
        <fullName evidence="10">Uncharacterized protein</fullName>
    </submittedName>
</protein>
<evidence type="ECO:0000259" key="8">
    <source>
        <dbReference type="PROSITE" id="PS50006"/>
    </source>
</evidence>
<comment type="caution">
    <text evidence="10">The sequence shown here is derived from an EMBL/GenBank/DDBJ whole genome shotgun (WGS) entry which is preliminary data.</text>
</comment>
<dbReference type="GO" id="GO:0008270">
    <property type="term" value="F:zinc ion binding"/>
    <property type="evidence" value="ECO:0007669"/>
    <property type="project" value="UniProtKB-KW"/>
</dbReference>
<evidence type="ECO:0000256" key="3">
    <source>
        <dbReference type="ARBA" id="ARBA00022771"/>
    </source>
</evidence>
<dbReference type="GO" id="GO:0032153">
    <property type="term" value="C:cell division site"/>
    <property type="evidence" value="ECO:0007669"/>
    <property type="project" value="TreeGrafter"/>
</dbReference>
<feature type="compositionally biased region" description="Polar residues" evidence="7">
    <location>
        <begin position="625"/>
        <end position="638"/>
    </location>
</feature>
<keyword evidence="11" id="KW-1185">Reference proteome</keyword>
<reference evidence="10 11" key="1">
    <citation type="submission" date="2023-08" db="EMBL/GenBank/DDBJ databases">
        <title>Black Yeasts Isolated from many extreme environments.</title>
        <authorList>
            <person name="Coleine C."/>
            <person name="Stajich J.E."/>
            <person name="Selbmann L."/>
        </authorList>
    </citation>
    <scope>NUCLEOTIDE SEQUENCE [LARGE SCALE GENOMIC DNA]</scope>
    <source>
        <strain evidence="10 11">CCFEE 5935</strain>
    </source>
</reference>
<dbReference type="Pfam" id="PF00498">
    <property type="entry name" value="FHA"/>
    <property type="match status" value="1"/>
</dbReference>
<dbReference type="Gene3D" id="3.30.40.10">
    <property type="entry name" value="Zinc/RING finger domain, C3HC4 (zinc finger)"/>
    <property type="match status" value="1"/>
</dbReference>
<keyword evidence="5" id="KW-0862">Zinc</keyword>
<evidence type="ECO:0000256" key="1">
    <source>
        <dbReference type="ARBA" id="ARBA00022679"/>
    </source>
</evidence>
<dbReference type="GO" id="GO:0006511">
    <property type="term" value="P:ubiquitin-dependent protein catabolic process"/>
    <property type="evidence" value="ECO:0007669"/>
    <property type="project" value="TreeGrafter"/>
</dbReference>
<evidence type="ECO:0000256" key="7">
    <source>
        <dbReference type="SAM" id="MobiDB-lite"/>
    </source>
</evidence>
<dbReference type="GO" id="GO:0000151">
    <property type="term" value="C:ubiquitin ligase complex"/>
    <property type="evidence" value="ECO:0007669"/>
    <property type="project" value="TreeGrafter"/>
</dbReference>
<dbReference type="SUPFAM" id="SSF57850">
    <property type="entry name" value="RING/U-box"/>
    <property type="match status" value="1"/>
</dbReference>
<feature type="domain" description="FHA" evidence="8">
    <location>
        <begin position="230"/>
        <end position="291"/>
    </location>
</feature>
<dbReference type="InterPro" id="IPR013083">
    <property type="entry name" value="Znf_RING/FYVE/PHD"/>
</dbReference>
<evidence type="ECO:0000259" key="9">
    <source>
        <dbReference type="PROSITE" id="PS50089"/>
    </source>
</evidence>
<feature type="compositionally biased region" description="Low complexity" evidence="7">
    <location>
        <begin position="127"/>
        <end position="142"/>
    </location>
</feature>
<feature type="compositionally biased region" description="Acidic residues" evidence="7">
    <location>
        <begin position="451"/>
        <end position="467"/>
    </location>
</feature>
<feature type="compositionally biased region" description="Basic and acidic residues" evidence="7">
    <location>
        <begin position="503"/>
        <end position="525"/>
    </location>
</feature>
<dbReference type="FunFam" id="2.60.200.20:FF:000030">
    <property type="entry name" value="FHA domain-containing protein"/>
    <property type="match status" value="1"/>
</dbReference>
<gene>
    <name evidence="10" type="ORF">LTR77_007333</name>
</gene>
<proteinExistence type="predicted"/>
<evidence type="ECO:0000256" key="4">
    <source>
        <dbReference type="ARBA" id="ARBA00022786"/>
    </source>
</evidence>
<evidence type="ECO:0000313" key="11">
    <source>
        <dbReference type="Proteomes" id="UP001337655"/>
    </source>
</evidence>
<dbReference type="GO" id="GO:0005829">
    <property type="term" value="C:cytosol"/>
    <property type="evidence" value="ECO:0007669"/>
    <property type="project" value="TreeGrafter"/>
</dbReference>
<feature type="region of interest" description="Disordered" evidence="7">
    <location>
        <begin position="451"/>
        <end position="592"/>
    </location>
</feature>
<dbReference type="GeneID" id="89928669"/>
<feature type="compositionally biased region" description="Acidic residues" evidence="7">
    <location>
        <begin position="476"/>
        <end position="502"/>
    </location>
</feature>
<dbReference type="Pfam" id="PF17123">
    <property type="entry name" value="zf-RING_11"/>
    <property type="match status" value="1"/>
</dbReference>
<dbReference type="SUPFAM" id="SSF49879">
    <property type="entry name" value="SMAD/FHA domain"/>
    <property type="match status" value="1"/>
</dbReference>
<organism evidence="10 11">
    <name type="scientific">Saxophila tyrrhenica</name>
    <dbReference type="NCBI Taxonomy" id="1690608"/>
    <lineage>
        <taxon>Eukaryota</taxon>
        <taxon>Fungi</taxon>
        <taxon>Dikarya</taxon>
        <taxon>Ascomycota</taxon>
        <taxon>Pezizomycotina</taxon>
        <taxon>Dothideomycetes</taxon>
        <taxon>Dothideomycetidae</taxon>
        <taxon>Mycosphaerellales</taxon>
        <taxon>Extremaceae</taxon>
        <taxon>Saxophila</taxon>
    </lineage>
</organism>
<keyword evidence="4" id="KW-0833">Ubl conjugation pathway</keyword>
<dbReference type="PANTHER" id="PTHR15067:SF7">
    <property type="entry name" value="E3 UBIQUITIN-PROTEIN LIGASE DMA1-RELATED"/>
    <property type="match status" value="1"/>
</dbReference>
<evidence type="ECO:0000256" key="5">
    <source>
        <dbReference type="ARBA" id="ARBA00022833"/>
    </source>
</evidence>
<dbReference type="AlphaFoldDB" id="A0AAV9P7R1"/>
<dbReference type="SMART" id="SM00240">
    <property type="entry name" value="FHA"/>
    <property type="match status" value="1"/>
</dbReference>
<feature type="compositionally biased region" description="Pro residues" evidence="7">
    <location>
        <begin position="642"/>
        <end position="652"/>
    </location>
</feature>
<keyword evidence="1" id="KW-0808">Transferase</keyword>
<dbReference type="RefSeq" id="XP_064657340.1">
    <property type="nucleotide sequence ID" value="XM_064804570.1"/>
</dbReference>